<dbReference type="Proteomes" id="UP000647235">
    <property type="component" value="Unassembled WGS sequence"/>
</dbReference>
<keyword evidence="3 7" id="KW-0375">Hydrogen ion transport</keyword>
<comment type="function">
    <text evidence="7">F(1)F(0) ATP synthase produces ATP from ADP in the presence of a proton or sodium gradient. F-type ATPases consist of two structural domains, F(1) containing the extramembraneous catalytic core and F(0) containing the membrane proton channel, linked together by a central stalk and a peripheral stalk. During catalysis, ATP synthesis in the catalytic domain of F(1) is coupled via a rotary mechanism of the central stalk subunits to proton translocation.</text>
</comment>
<evidence type="ECO:0000256" key="7">
    <source>
        <dbReference type="HAMAP-Rule" id="MF_01416"/>
    </source>
</evidence>
<dbReference type="InterPro" id="IPR026015">
    <property type="entry name" value="ATP_synth_OSCP/delta_N_sf"/>
</dbReference>
<evidence type="ECO:0000256" key="5">
    <source>
        <dbReference type="ARBA" id="ARBA00023136"/>
    </source>
</evidence>
<evidence type="ECO:0000256" key="6">
    <source>
        <dbReference type="ARBA" id="ARBA00023310"/>
    </source>
</evidence>
<evidence type="ECO:0000313" key="9">
    <source>
        <dbReference type="Proteomes" id="UP000647235"/>
    </source>
</evidence>
<keyword evidence="2 7" id="KW-0813">Transport</keyword>
<protein>
    <recommendedName>
        <fullName evidence="7">ATP synthase subunit delta</fullName>
    </recommendedName>
    <alternativeName>
        <fullName evidence="7">ATP synthase F(1) sector subunit delta</fullName>
    </alternativeName>
    <alternativeName>
        <fullName evidence="7">F-type ATPase subunit delta</fullName>
        <shortName evidence="7">F-ATPase subunit delta</shortName>
    </alternativeName>
</protein>
<organism evidence="8 9">
    <name type="scientific">Dorea hominis</name>
    <dbReference type="NCBI Taxonomy" id="2763040"/>
    <lineage>
        <taxon>Bacteria</taxon>
        <taxon>Bacillati</taxon>
        <taxon>Bacillota</taxon>
        <taxon>Clostridia</taxon>
        <taxon>Lachnospirales</taxon>
        <taxon>Lachnospiraceae</taxon>
        <taxon>Dorea</taxon>
    </lineage>
</organism>
<name>A0ABR7ESL5_9FIRM</name>
<keyword evidence="6 7" id="KW-0066">ATP synthesis</keyword>
<dbReference type="PANTHER" id="PTHR11910">
    <property type="entry name" value="ATP SYNTHASE DELTA CHAIN"/>
    <property type="match status" value="1"/>
</dbReference>
<dbReference type="EMBL" id="JACOOY010000003">
    <property type="protein sequence ID" value="MBC5664274.1"/>
    <property type="molecule type" value="Genomic_DNA"/>
</dbReference>
<evidence type="ECO:0000256" key="2">
    <source>
        <dbReference type="ARBA" id="ARBA00022448"/>
    </source>
</evidence>
<dbReference type="HAMAP" id="MF_01416">
    <property type="entry name" value="ATP_synth_delta_bact"/>
    <property type="match status" value="1"/>
</dbReference>
<comment type="caution">
    <text evidence="8">The sequence shown here is derived from an EMBL/GenBank/DDBJ whole genome shotgun (WGS) entry which is preliminary data.</text>
</comment>
<reference evidence="8 9" key="1">
    <citation type="submission" date="2020-08" db="EMBL/GenBank/DDBJ databases">
        <title>Genome public.</title>
        <authorList>
            <person name="Liu C."/>
            <person name="Sun Q."/>
        </authorList>
    </citation>
    <scope>NUCLEOTIDE SEQUENCE [LARGE SCALE GENOMIC DNA]</scope>
    <source>
        <strain evidence="8 9">NSJ-36</strain>
    </source>
</reference>
<keyword evidence="4 7" id="KW-0406">Ion transport</keyword>
<dbReference type="InterPro" id="IPR000711">
    <property type="entry name" value="ATPase_OSCP/dsu"/>
</dbReference>
<dbReference type="NCBIfam" id="TIGR01145">
    <property type="entry name" value="ATP_synt_delta"/>
    <property type="match status" value="1"/>
</dbReference>
<comment type="subcellular location">
    <subcellularLocation>
        <location evidence="7">Cell membrane</location>
        <topology evidence="7">Peripheral membrane protein</topology>
    </subcellularLocation>
    <subcellularLocation>
        <location evidence="1">Membrane</location>
    </subcellularLocation>
</comment>
<comment type="similarity">
    <text evidence="7">Belongs to the ATPase delta chain family.</text>
</comment>
<proteinExistence type="inferred from homology"/>
<dbReference type="SUPFAM" id="SSF47928">
    <property type="entry name" value="N-terminal domain of the delta subunit of the F1F0-ATP synthase"/>
    <property type="match status" value="1"/>
</dbReference>
<evidence type="ECO:0000256" key="3">
    <source>
        <dbReference type="ARBA" id="ARBA00022781"/>
    </source>
</evidence>
<keyword evidence="7" id="KW-1003">Cell membrane</keyword>
<accession>A0ABR7ESL5</accession>
<keyword evidence="5 7" id="KW-0472">Membrane</keyword>
<gene>
    <name evidence="7 8" type="primary">atpH</name>
    <name evidence="8" type="ORF">H8S07_03085</name>
</gene>
<keyword evidence="9" id="KW-1185">Reference proteome</keyword>
<evidence type="ECO:0000256" key="1">
    <source>
        <dbReference type="ARBA" id="ARBA00004370"/>
    </source>
</evidence>
<dbReference type="PRINTS" id="PR00125">
    <property type="entry name" value="ATPASEDELTA"/>
</dbReference>
<comment type="function">
    <text evidence="7">This protein is part of the stalk that links CF(0) to CF(1). It either transmits conformational changes from CF(0) to CF(1) or is implicated in proton conduction.</text>
</comment>
<keyword evidence="7" id="KW-0139">CF(1)</keyword>
<sequence length="165" mass="19022">MPAIRYAHVLSELGISGAAVEETEEILEQTKELKEILEHPVITKENKHDIIDRIFPEEMKNFLKVVVDNGKVDIVMEIFGAYEELEKKRAKIATAKLRYVTLPSEEQKKKMETFICKTFAADGVSWEMKEDPELLGGFILLVDGKEYDYSMAGRLNRLEQTLMRR</sequence>
<dbReference type="Pfam" id="PF00213">
    <property type="entry name" value="OSCP"/>
    <property type="match status" value="1"/>
</dbReference>
<evidence type="ECO:0000256" key="4">
    <source>
        <dbReference type="ARBA" id="ARBA00023065"/>
    </source>
</evidence>
<evidence type="ECO:0000313" key="8">
    <source>
        <dbReference type="EMBL" id="MBC5664274.1"/>
    </source>
</evidence>
<dbReference type="Gene3D" id="1.10.520.20">
    <property type="entry name" value="N-terminal domain of the delta subunit of the F1F0-ATP synthase"/>
    <property type="match status" value="1"/>
</dbReference>